<name>A0A1X9YNU6_9BACT</name>
<dbReference type="OrthoDB" id="9805121at2"/>
<dbReference type="InterPro" id="IPR002035">
    <property type="entry name" value="VWF_A"/>
</dbReference>
<dbReference type="Pfam" id="PF13715">
    <property type="entry name" value="CarbopepD_reg_2"/>
    <property type="match status" value="1"/>
</dbReference>
<dbReference type="PANTHER" id="PTHR10579">
    <property type="entry name" value="CALCIUM-ACTIVATED CHLORIDE CHANNEL REGULATOR"/>
    <property type="match status" value="1"/>
</dbReference>
<dbReference type="AlphaFoldDB" id="A0A1X9YNU6"/>
<sequence length="621" mass="66682">MEKHLYTLLLALLMLGLQAQAQTLQVTGTVTDAANGAALPGVTVTGKGTQAGTVTDQYGKYTLRVQSEKTVLVFGFIGYITQEVKVGKKRVVDVQLQADTQALEEVVVTAHGRPKGITIRGVATSAVVSAPQQYSSGYMAYDQAALHNTENYDYLKESTFQDAKESPLSTFSIDVDRASYSNVRRFLNNGQKPPVDAVRIEEMVNYFTYDYPQPKGEEPFAVYTELSACPWNKENQLLHIGLQGKDIPTDNLPPSNLVFLLDVSGSMATPNKLPLLKVGLNLLVSQLRPQDKVAIVVYAGAAGLALPATSGDQKEKIAQALGQLEAGGSTAGGAGIRLAYQVAQEQFMEGGNNRVILATDGDFNVGVSSDGELARLIEEKRETGIALTVLGVGTGNLKDSRMEQLADKGNGNYAYIDNILEAKKVFVNEFGGTLFTIAKDVKLQLEFNPAKVKSYRLIGYENRTLQSKDFNDDKKDAGELGAGHTVTALYEIVPAGAKGGSAGSVDELRYQESKLRAKAAATNEILTLKLRYKEPGGSKSKLLSTTVSGAATEVSQASDNLRFAGAVAAFGMLLRDSAFKGTATYAQVLALAQSALGKDAEGYRAEFVRLVESRALLSDRR</sequence>
<gene>
    <name evidence="3" type="ORF">CA264_03355</name>
</gene>
<evidence type="ECO:0000313" key="4">
    <source>
        <dbReference type="Proteomes" id="UP000266292"/>
    </source>
</evidence>
<dbReference type="PANTHER" id="PTHR10579:SF43">
    <property type="entry name" value="ZINC FINGER (C3HC4-TYPE RING FINGER) FAMILY PROTEIN"/>
    <property type="match status" value="1"/>
</dbReference>
<dbReference type="InterPro" id="IPR022156">
    <property type="entry name" value="Uncharacterised_YfbK_N"/>
</dbReference>
<dbReference type="RefSeq" id="WP_025604589.1">
    <property type="nucleotide sequence ID" value="NZ_CP021235.1"/>
</dbReference>
<dbReference type="EMBL" id="CP021235">
    <property type="protein sequence ID" value="ARS34556.1"/>
    <property type="molecule type" value="Genomic_DNA"/>
</dbReference>
<dbReference type="Pfam" id="PF12450">
    <property type="entry name" value="vWF_A"/>
    <property type="match status" value="1"/>
</dbReference>
<dbReference type="KEGG" id="pact:CA264_03355"/>
<dbReference type="STRING" id="709015.GCA_000472485_00664"/>
<dbReference type="SMART" id="SM00327">
    <property type="entry name" value="VWA"/>
    <property type="match status" value="1"/>
</dbReference>
<evidence type="ECO:0000256" key="1">
    <source>
        <dbReference type="SAM" id="SignalP"/>
    </source>
</evidence>
<dbReference type="SUPFAM" id="SSF53300">
    <property type="entry name" value="vWA-like"/>
    <property type="match status" value="1"/>
</dbReference>
<reference evidence="4" key="1">
    <citation type="submission" date="2017-05" db="EMBL/GenBank/DDBJ databases">
        <authorList>
            <person name="Ray J."/>
            <person name="Price M."/>
            <person name="Deutschbauer A."/>
        </authorList>
    </citation>
    <scope>NUCLEOTIDE SEQUENCE [LARGE SCALE GENOMIC DNA]</scope>
    <source>
        <strain evidence="4">DSM 19842</strain>
    </source>
</reference>
<dbReference type="PROSITE" id="PS50234">
    <property type="entry name" value="VWFA"/>
    <property type="match status" value="1"/>
</dbReference>
<dbReference type="Gene3D" id="2.60.40.1120">
    <property type="entry name" value="Carboxypeptidase-like, regulatory domain"/>
    <property type="match status" value="1"/>
</dbReference>
<evidence type="ECO:0000259" key="2">
    <source>
        <dbReference type="PROSITE" id="PS50234"/>
    </source>
</evidence>
<feature type="domain" description="VWFA" evidence="2">
    <location>
        <begin position="256"/>
        <end position="434"/>
    </location>
</feature>
<feature type="signal peptide" evidence="1">
    <location>
        <begin position="1"/>
        <end position="21"/>
    </location>
</feature>
<dbReference type="InterPro" id="IPR021908">
    <property type="entry name" value="YfbK_C"/>
</dbReference>
<protein>
    <submittedName>
        <fullName evidence="3">VWA domain-containing protein</fullName>
    </submittedName>
</protein>
<dbReference type="InterPro" id="IPR051266">
    <property type="entry name" value="CLCR"/>
</dbReference>
<dbReference type="InterPro" id="IPR008969">
    <property type="entry name" value="CarboxyPept-like_regulatory"/>
</dbReference>
<proteinExistence type="predicted"/>
<dbReference type="Gene3D" id="3.40.50.410">
    <property type="entry name" value="von Willebrand factor, type A domain"/>
    <property type="match status" value="1"/>
</dbReference>
<dbReference type="Pfam" id="PF12034">
    <property type="entry name" value="YfbK_C"/>
    <property type="match status" value="1"/>
</dbReference>
<organism evidence="3 4">
    <name type="scientific">Pontibacter actiniarum</name>
    <dbReference type="NCBI Taxonomy" id="323450"/>
    <lineage>
        <taxon>Bacteria</taxon>
        <taxon>Pseudomonadati</taxon>
        <taxon>Bacteroidota</taxon>
        <taxon>Cytophagia</taxon>
        <taxon>Cytophagales</taxon>
        <taxon>Hymenobacteraceae</taxon>
        <taxon>Pontibacter</taxon>
    </lineage>
</organism>
<dbReference type="Pfam" id="PF00092">
    <property type="entry name" value="VWA"/>
    <property type="match status" value="1"/>
</dbReference>
<accession>A0A1X9YNU6</accession>
<feature type="chain" id="PRO_5011009471" evidence="1">
    <location>
        <begin position="22"/>
        <end position="621"/>
    </location>
</feature>
<keyword evidence="1" id="KW-0732">Signal</keyword>
<keyword evidence="4" id="KW-1185">Reference proteome</keyword>
<evidence type="ECO:0000313" key="3">
    <source>
        <dbReference type="EMBL" id="ARS34556.1"/>
    </source>
</evidence>
<dbReference type="SUPFAM" id="SSF49464">
    <property type="entry name" value="Carboxypeptidase regulatory domain-like"/>
    <property type="match status" value="1"/>
</dbReference>
<dbReference type="Proteomes" id="UP000266292">
    <property type="component" value="Chromosome"/>
</dbReference>
<dbReference type="InterPro" id="IPR036465">
    <property type="entry name" value="vWFA_dom_sf"/>
</dbReference>